<gene>
    <name evidence="4" type="ORF">MKZ38_006916</name>
</gene>
<evidence type="ECO:0000313" key="5">
    <source>
        <dbReference type="Proteomes" id="UP001201980"/>
    </source>
</evidence>
<comment type="caution">
    <text evidence="4">The sequence shown here is derived from an EMBL/GenBank/DDBJ whole genome shotgun (WGS) entry which is preliminary data.</text>
</comment>
<dbReference type="PANTHER" id="PTHR10336">
    <property type="entry name" value="PHOSPHOINOSITIDE-SPECIFIC PHOSPHOLIPASE C FAMILY PROTEIN"/>
    <property type="match status" value="1"/>
</dbReference>
<reference evidence="4" key="1">
    <citation type="submission" date="2022-07" db="EMBL/GenBank/DDBJ databases">
        <title>Draft genome sequence of Zalerion maritima ATCC 34329, a (micro)plastics degrading marine fungus.</title>
        <authorList>
            <person name="Paco A."/>
            <person name="Goncalves M.F.M."/>
            <person name="Rocha-Santos T.A.P."/>
            <person name="Alves A."/>
        </authorList>
    </citation>
    <scope>NUCLEOTIDE SEQUENCE</scope>
    <source>
        <strain evidence="4">ATCC 34329</strain>
    </source>
</reference>
<dbReference type="PROSITE" id="PS50008">
    <property type="entry name" value="PIPLC_Y_DOMAIN"/>
    <property type="match status" value="1"/>
</dbReference>
<dbReference type="Gene3D" id="3.20.20.190">
    <property type="entry name" value="Phosphatidylinositol (PI) phosphodiesterase"/>
    <property type="match status" value="2"/>
</dbReference>
<dbReference type="Pfam" id="PF00387">
    <property type="entry name" value="PI-PLC-Y"/>
    <property type="match status" value="1"/>
</dbReference>
<evidence type="ECO:0000313" key="4">
    <source>
        <dbReference type="EMBL" id="KAJ2904875.1"/>
    </source>
</evidence>
<feature type="compositionally biased region" description="Basic residues" evidence="2">
    <location>
        <begin position="403"/>
        <end position="415"/>
    </location>
</feature>
<dbReference type="SMART" id="SM00149">
    <property type="entry name" value="PLCYc"/>
    <property type="match status" value="1"/>
</dbReference>
<name>A0AAD5RX28_9PEZI</name>
<dbReference type="EC" id="3.1.4.11" evidence="1"/>
<sequence length="1377" mass="151343">MTAHMLTFVVFPTRQNRRRAPEPSRVPKLINRASSALSLDGKSLESALRYMASFTTLVAPTKGGQHRVRVNSWNEKSQSFHPEDVIVHENVRHHLNALYRREKTNVGNFPIINMSRQRLLEFLSKVQGEKIDELPKENDKPSYTFQDFLEAIMNCKGGLDAQKAGTAAKSSRRTGAEGLDTSRPLSQYFINSSHNTYLMGGGIMGESSAKIYTEVLEKGCRCIEIDVWNWDAFSRQRTPSASDTSRSPNPSHKRVPSTSSLADLEKNVKDGVKKSFTRVQEKWRERSRSGSMSRKGLPLERESAPTLSPPATFTPTPSPLGQPRSSGQFNRSASPCASIRTTDSLPTSRGRVQSNASLSTPSSTPAGRIRGLSGASLTLPIGNTGCLSPSPSRSILPEVRGRSPLRGRTRSRSHSRSPAPRFAPSPPPEQQEPHPTIEVEAPNTPIEPRHYDQKEPIVTHGHTFTSSVGFREVCKAVAEGAFTRSNLPIIVSLEVHCNDEQQEVMVKIMKEEWGDMLLDATIDGCDPSERQPRLDEVLRKILIKVKRPACCSNGRGPPRRRNDTLDSTESPMRTPNLDVDAEDEDSDDESSCGHIHTPEGDTGDAPKKVKIGYALGSLAVYTHSEPFRRDQFPGRDSERTPGHIYSISEHTVMNMDQTETEKLTRHNQHHFARIYPGGGYSTNVRRCVMSDNPDPADFWRRGCQMVAMNWQTLDTGMMINHAMFDGEAGWILKPSGYLGFDPQIPKVGVLNLGIEFLTGQNIPMGDKDEKSENFKMYVECQIHVDRTPKKARPIPVIREVEPRLSVTLETASPKDGKVVGPGGSGDKAALPVDGIGLGISMAPLASAAPSSSNGDDSGVDCSEINSIKGGVSKVSVPGAASTFSTVKTRKLESAKTKSEVKYKRETSVCKTNSPHFNKDVLKFSQVPGVEDSLSFPFPPQQYQSQCDAWCAHHEKKWATFPETSRVVESSQKCPACGGTMTAGMQFIVHRKGTLSDSKGRVAWACIRLDRLRQGYRLIKLRNDSGPTKGSLLTLRVHGRLPCDPLASTMITLGRQPSHAPRQQDMPGYLSHLHLPPQLLLCITISPFLPVPAVLLMAKQPPSLLAKSSSPAPFPTTPLPLVMGKAGMRMLLSQRILGIFAAKAHFATRTAHLIMFSCEAKLCLPVRVAERGANTKQLHPTKCRFLRRNWGSGVRPRRVLRTSTQGGAVGMVMVLQSSVQMAIRRATHAWERCVPGRCGWHDVSSTFPQAFRRLYDSVSGPAIMPQPQAPHSQTLPGENFQLAPTTDGEAIGETRHTCPRLVRDKSVVGGIESMAGSRANQELTLRIPKNLDSGLLHRDPVLFCSRIPPERKTGLGETFLTHGVFAAPKDTGLALALS</sequence>
<feature type="compositionally biased region" description="Pro residues" evidence="2">
    <location>
        <begin position="421"/>
        <end position="430"/>
    </location>
</feature>
<organism evidence="4 5">
    <name type="scientific">Zalerion maritima</name>
    <dbReference type="NCBI Taxonomy" id="339359"/>
    <lineage>
        <taxon>Eukaryota</taxon>
        <taxon>Fungi</taxon>
        <taxon>Dikarya</taxon>
        <taxon>Ascomycota</taxon>
        <taxon>Pezizomycotina</taxon>
        <taxon>Sordariomycetes</taxon>
        <taxon>Lulworthiomycetidae</taxon>
        <taxon>Lulworthiales</taxon>
        <taxon>Lulworthiaceae</taxon>
        <taxon>Zalerion</taxon>
    </lineage>
</organism>
<dbReference type="InterPro" id="IPR001711">
    <property type="entry name" value="PLipase_C_Pinositol-sp_Y"/>
</dbReference>
<feature type="compositionally biased region" description="Polar residues" evidence="2">
    <location>
        <begin position="237"/>
        <end position="261"/>
    </location>
</feature>
<evidence type="ECO:0000256" key="1">
    <source>
        <dbReference type="RuleBase" id="RU361133"/>
    </source>
</evidence>
<keyword evidence="5" id="KW-1185">Reference proteome</keyword>
<keyword evidence="1" id="KW-0443">Lipid metabolism</keyword>
<dbReference type="PROSITE" id="PS50007">
    <property type="entry name" value="PIPLC_X_DOMAIN"/>
    <property type="match status" value="1"/>
</dbReference>
<feature type="compositionally biased region" description="Acidic residues" evidence="2">
    <location>
        <begin position="579"/>
        <end position="590"/>
    </location>
</feature>
<feature type="region of interest" description="Disordered" evidence="2">
    <location>
        <begin position="549"/>
        <end position="607"/>
    </location>
</feature>
<accession>A0AAD5RX28</accession>
<protein>
    <recommendedName>
        <fullName evidence="1">Phosphoinositide phospholipase C</fullName>
        <ecNumber evidence="1">3.1.4.11</ecNumber>
    </recommendedName>
</protein>
<evidence type="ECO:0000256" key="2">
    <source>
        <dbReference type="SAM" id="MobiDB-lite"/>
    </source>
</evidence>
<feature type="domain" description="PI-PLC Y-box" evidence="3">
    <location>
        <begin position="615"/>
        <end position="738"/>
    </location>
</feature>
<dbReference type="GO" id="GO:0051209">
    <property type="term" value="P:release of sequestered calcium ion into cytosol"/>
    <property type="evidence" value="ECO:0007669"/>
    <property type="project" value="TreeGrafter"/>
</dbReference>
<dbReference type="Gene3D" id="2.60.40.150">
    <property type="entry name" value="C2 domain"/>
    <property type="match status" value="1"/>
</dbReference>
<proteinExistence type="predicted"/>
<dbReference type="SUPFAM" id="SSF51695">
    <property type="entry name" value="PLC-like phosphodiesterases"/>
    <property type="match status" value="1"/>
</dbReference>
<feature type="compositionally biased region" description="Basic and acidic residues" evidence="2">
    <location>
        <begin position="263"/>
        <end position="288"/>
    </location>
</feature>
<dbReference type="SMART" id="SM00148">
    <property type="entry name" value="PLCXc"/>
    <property type="match status" value="2"/>
</dbReference>
<dbReference type="EMBL" id="JAKWBI020000042">
    <property type="protein sequence ID" value="KAJ2904875.1"/>
    <property type="molecule type" value="Genomic_DNA"/>
</dbReference>
<evidence type="ECO:0000259" key="3">
    <source>
        <dbReference type="PROSITE" id="PS50008"/>
    </source>
</evidence>
<dbReference type="Proteomes" id="UP001201980">
    <property type="component" value="Unassembled WGS sequence"/>
</dbReference>
<dbReference type="GO" id="GO:0004435">
    <property type="term" value="F:phosphatidylinositol-4,5-bisphosphate phospholipase C activity"/>
    <property type="evidence" value="ECO:0007669"/>
    <property type="project" value="UniProtKB-EC"/>
</dbReference>
<keyword evidence="1" id="KW-0378">Hydrolase</keyword>
<dbReference type="InterPro" id="IPR017946">
    <property type="entry name" value="PLC-like_Pdiesterase_TIM-brl"/>
</dbReference>
<dbReference type="Pfam" id="PF00388">
    <property type="entry name" value="PI-PLC-X"/>
    <property type="match status" value="2"/>
</dbReference>
<keyword evidence="1" id="KW-0442">Lipid degradation</keyword>
<dbReference type="InterPro" id="IPR000909">
    <property type="entry name" value="PLipase_C_PInositol-sp_X_dom"/>
</dbReference>
<feature type="compositionally biased region" description="Low complexity" evidence="2">
    <location>
        <begin position="304"/>
        <end position="315"/>
    </location>
</feature>
<dbReference type="InterPro" id="IPR035892">
    <property type="entry name" value="C2_domain_sf"/>
</dbReference>
<dbReference type="GO" id="GO:0048015">
    <property type="term" value="P:phosphatidylinositol-mediated signaling"/>
    <property type="evidence" value="ECO:0007669"/>
    <property type="project" value="TreeGrafter"/>
</dbReference>
<dbReference type="GO" id="GO:0016042">
    <property type="term" value="P:lipid catabolic process"/>
    <property type="evidence" value="ECO:0007669"/>
    <property type="project" value="UniProtKB-KW"/>
</dbReference>
<feature type="region of interest" description="Disordered" evidence="2">
    <location>
        <begin position="237"/>
        <end position="448"/>
    </location>
</feature>
<dbReference type="PANTHER" id="PTHR10336:SF82">
    <property type="entry name" value="PHOSPHOINOSITIDE PHOSPHOLIPASE C"/>
    <property type="match status" value="1"/>
</dbReference>
<dbReference type="PRINTS" id="PR00390">
    <property type="entry name" value="PHPHLIPASEC"/>
</dbReference>
<dbReference type="InterPro" id="IPR001192">
    <property type="entry name" value="PI-PLC_fam"/>
</dbReference>
<feature type="compositionally biased region" description="Basic and acidic residues" evidence="2">
    <location>
        <begin position="596"/>
        <end position="607"/>
    </location>
</feature>
<comment type="catalytic activity">
    <reaction evidence="1">
        <text>a 1,2-diacyl-sn-glycero-3-phospho-(1D-myo-inositol-4,5-bisphosphate) + H2O = 1D-myo-inositol 1,4,5-trisphosphate + a 1,2-diacyl-sn-glycerol + H(+)</text>
        <dbReference type="Rhea" id="RHEA:33179"/>
        <dbReference type="ChEBI" id="CHEBI:15377"/>
        <dbReference type="ChEBI" id="CHEBI:15378"/>
        <dbReference type="ChEBI" id="CHEBI:17815"/>
        <dbReference type="ChEBI" id="CHEBI:58456"/>
        <dbReference type="ChEBI" id="CHEBI:203600"/>
        <dbReference type="EC" id="3.1.4.11"/>
    </reaction>
</comment>
<feature type="compositionally biased region" description="Polar residues" evidence="2">
    <location>
        <begin position="323"/>
        <end position="365"/>
    </location>
</feature>